<gene>
    <name evidence="2" type="ORF">NDI38_13700</name>
</gene>
<dbReference type="EMBL" id="JAMPLM010000011">
    <property type="protein sequence ID" value="MEP1059495.1"/>
    <property type="molecule type" value="Genomic_DNA"/>
</dbReference>
<comment type="caution">
    <text evidence="2">The sequence shown here is derived from an EMBL/GenBank/DDBJ whole genome shotgun (WGS) entry which is preliminary data.</text>
</comment>
<keyword evidence="1" id="KW-0812">Transmembrane</keyword>
<feature type="transmembrane region" description="Helical" evidence="1">
    <location>
        <begin position="169"/>
        <end position="190"/>
    </location>
</feature>
<protein>
    <submittedName>
        <fullName evidence="2">HpsJ family protein</fullName>
    </submittedName>
</protein>
<organism evidence="2 3">
    <name type="scientific">Stenomitos frigidus AS-A4</name>
    <dbReference type="NCBI Taxonomy" id="2933935"/>
    <lineage>
        <taxon>Bacteria</taxon>
        <taxon>Bacillati</taxon>
        <taxon>Cyanobacteriota</taxon>
        <taxon>Cyanophyceae</taxon>
        <taxon>Leptolyngbyales</taxon>
        <taxon>Leptolyngbyaceae</taxon>
        <taxon>Stenomitos</taxon>
    </lineage>
</organism>
<proteinExistence type="predicted"/>
<keyword evidence="3" id="KW-1185">Reference proteome</keyword>
<evidence type="ECO:0000313" key="2">
    <source>
        <dbReference type="EMBL" id="MEP1059495.1"/>
    </source>
</evidence>
<feature type="transmembrane region" description="Helical" evidence="1">
    <location>
        <begin position="19"/>
        <end position="40"/>
    </location>
</feature>
<feature type="transmembrane region" description="Helical" evidence="1">
    <location>
        <begin position="60"/>
        <end position="78"/>
    </location>
</feature>
<dbReference type="NCBIfam" id="NF038305">
    <property type="entry name" value="HpsJ_fam"/>
    <property type="match status" value="1"/>
</dbReference>
<sequence>MATTSVPQNFAAPYSAKPLCRLVGIACLIGFIVDILILALPPALNSAEWRVGFLQQMSDRSIILLFGTALLLYSSLDYRAWRKQLAMLCLILGVVFQLSCILVIRDSFSLNDIAIKNINVQASQVQSQIESAKTNPKATPAITPEQLDKASQLVNTRAGSLKENAKTGILKTGVAIVGNLVVVGFALIGLGRYGLRPRKS</sequence>
<keyword evidence="1" id="KW-1133">Transmembrane helix</keyword>
<dbReference type="RefSeq" id="WP_190446463.1">
    <property type="nucleotide sequence ID" value="NZ_JAMPLM010000011.1"/>
</dbReference>
<reference evidence="2 3" key="1">
    <citation type="submission" date="2022-04" db="EMBL/GenBank/DDBJ databases">
        <title>Positive selection, recombination, and allopatry shape intraspecific diversity of widespread and dominant cyanobacteria.</title>
        <authorList>
            <person name="Wei J."/>
            <person name="Shu W."/>
            <person name="Hu C."/>
        </authorList>
    </citation>
    <scope>NUCLEOTIDE SEQUENCE [LARGE SCALE GENOMIC DNA]</scope>
    <source>
        <strain evidence="2 3">AS-A4</strain>
    </source>
</reference>
<dbReference type="Proteomes" id="UP001476950">
    <property type="component" value="Unassembled WGS sequence"/>
</dbReference>
<accession>A0ABV0KK11</accession>
<evidence type="ECO:0000256" key="1">
    <source>
        <dbReference type="SAM" id="Phobius"/>
    </source>
</evidence>
<evidence type="ECO:0000313" key="3">
    <source>
        <dbReference type="Proteomes" id="UP001476950"/>
    </source>
</evidence>
<dbReference type="InterPro" id="IPR047709">
    <property type="entry name" value="HpsJ-like"/>
</dbReference>
<feature type="transmembrane region" description="Helical" evidence="1">
    <location>
        <begin position="85"/>
        <end position="104"/>
    </location>
</feature>
<name>A0ABV0KK11_9CYAN</name>
<keyword evidence="1" id="KW-0472">Membrane</keyword>